<keyword evidence="1" id="KW-0175">Coiled coil</keyword>
<comment type="caution">
    <text evidence="3">The sequence shown here is derived from an EMBL/GenBank/DDBJ whole genome shotgun (WGS) entry which is preliminary data.</text>
</comment>
<evidence type="ECO:0000313" key="4">
    <source>
        <dbReference type="Proteomes" id="UP000430670"/>
    </source>
</evidence>
<proteinExistence type="predicted"/>
<evidence type="ECO:0000256" key="1">
    <source>
        <dbReference type="SAM" id="Coils"/>
    </source>
</evidence>
<feature type="transmembrane region" description="Helical" evidence="2">
    <location>
        <begin position="20"/>
        <end position="40"/>
    </location>
</feature>
<dbReference type="AlphaFoldDB" id="A0A6I3SR75"/>
<organism evidence="3 4">
    <name type="scientific">Heliobacterium mobile</name>
    <name type="common">Heliobacillus mobilis</name>
    <dbReference type="NCBI Taxonomy" id="28064"/>
    <lineage>
        <taxon>Bacteria</taxon>
        <taxon>Bacillati</taxon>
        <taxon>Bacillota</taxon>
        <taxon>Clostridia</taxon>
        <taxon>Eubacteriales</taxon>
        <taxon>Heliobacteriaceae</taxon>
        <taxon>Heliobacterium</taxon>
    </lineage>
</organism>
<keyword evidence="2" id="KW-0812">Transmembrane</keyword>
<feature type="coiled-coil region" evidence="1">
    <location>
        <begin position="73"/>
        <end position="100"/>
    </location>
</feature>
<dbReference type="Proteomes" id="UP000430670">
    <property type="component" value="Unassembled WGS sequence"/>
</dbReference>
<dbReference type="EMBL" id="WNKU01000029">
    <property type="protein sequence ID" value="MTV50587.1"/>
    <property type="molecule type" value="Genomic_DNA"/>
</dbReference>
<reference evidence="3 4" key="1">
    <citation type="submission" date="2019-11" db="EMBL/GenBank/DDBJ databases">
        <title>Whole-genome sequence of a the green, strictly anaerobic photosynthetic bacterium Heliobacillus mobilis DSM 6151.</title>
        <authorList>
            <person name="Kyndt J.A."/>
            <person name="Meyer T.E."/>
        </authorList>
    </citation>
    <scope>NUCLEOTIDE SEQUENCE [LARGE SCALE GENOMIC DNA]</scope>
    <source>
        <strain evidence="3 4">DSM 6151</strain>
    </source>
</reference>
<dbReference type="InterPro" id="IPR027981">
    <property type="entry name" value="DUF4446"/>
</dbReference>
<keyword evidence="2" id="KW-0472">Membrane</keyword>
<evidence type="ECO:0000256" key="2">
    <source>
        <dbReference type="SAM" id="Phobius"/>
    </source>
</evidence>
<keyword evidence="2" id="KW-1133">Transmembrane helix</keyword>
<gene>
    <name evidence="3" type="ORF">GJ688_16735</name>
</gene>
<sequence>MKGGGHLPVYLPWITENINGLVVTSLGLTLISTVLLIFIYQRFRKITAMYGDLMKGQEGRNLEELLLENQRVNMEASQRLTQLETAVTKLETESEEMVRHIGIVRFNAFENVGSDQSFSVALLNNHYNGVVISSLYGRELSQVYAKPIQKGKSTYLLTKEEEEALAKAINK</sequence>
<evidence type="ECO:0000313" key="3">
    <source>
        <dbReference type="EMBL" id="MTV50587.1"/>
    </source>
</evidence>
<protein>
    <submittedName>
        <fullName evidence="3">DUF4446 family protein</fullName>
    </submittedName>
</protein>
<keyword evidence="4" id="KW-1185">Reference proteome</keyword>
<dbReference type="OrthoDB" id="5244042at2"/>
<accession>A0A6I3SR75</accession>
<name>A0A6I3SR75_HELMO</name>
<dbReference type="Pfam" id="PF14584">
    <property type="entry name" value="DUF4446"/>
    <property type="match status" value="1"/>
</dbReference>